<dbReference type="InterPro" id="IPR013328">
    <property type="entry name" value="6PGD_dom2"/>
</dbReference>
<dbReference type="Pfam" id="PF00725">
    <property type="entry name" value="3HCDH"/>
    <property type="match status" value="1"/>
</dbReference>
<dbReference type="InterPro" id="IPR022694">
    <property type="entry name" value="3-OHacyl-CoA_DH"/>
</dbReference>
<comment type="caution">
    <text evidence="4">The sequence shown here is derived from an EMBL/GenBank/DDBJ whole genome shotgun (WGS) entry which is preliminary data.</text>
</comment>
<dbReference type="InterPro" id="IPR008927">
    <property type="entry name" value="6-PGluconate_DH-like_C_sf"/>
</dbReference>
<dbReference type="GO" id="GO:0070403">
    <property type="term" value="F:NAD+ binding"/>
    <property type="evidence" value="ECO:0007669"/>
    <property type="project" value="InterPro"/>
</dbReference>
<dbReference type="FunFam" id="3.40.50.720:FF:000009">
    <property type="entry name" value="Fatty oxidation complex, alpha subunit"/>
    <property type="match status" value="1"/>
</dbReference>
<dbReference type="InterPro" id="IPR036291">
    <property type="entry name" value="NAD(P)-bd_dom_sf"/>
</dbReference>
<dbReference type="Pfam" id="PF02737">
    <property type="entry name" value="3HCDH_N"/>
    <property type="match status" value="1"/>
</dbReference>
<dbReference type="PANTHER" id="PTHR48075">
    <property type="entry name" value="3-HYDROXYACYL-COA DEHYDROGENASE FAMILY PROTEIN"/>
    <property type="match status" value="1"/>
</dbReference>
<dbReference type="EC" id="1.1.1.157" evidence="4"/>
<reference evidence="4" key="1">
    <citation type="submission" date="2019-08" db="EMBL/GenBank/DDBJ databases">
        <authorList>
            <person name="Kucharzyk K."/>
            <person name="Murdoch R.W."/>
            <person name="Higgins S."/>
            <person name="Loffler F."/>
        </authorList>
    </citation>
    <scope>NUCLEOTIDE SEQUENCE</scope>
</reference>
<dbReference type="SUPFAM" id="SSF48179">
    <property type="entry name" value="6-phosphogluconate dehydrogenase C-terminal domain-like"/>
    <property type="match status" value="1"/>
</dbReference>
<dbReference type="EMBL" id="VSSQ01018071">
    <property type="protein sequence ID" value="MPM60951.1"/>
    <property type="molecule type" value="Genomic_DNA"/>
</dbReference>
<name>A0A645B8J4_9ZZZZ</name>
<dbReference type="AlphaFoldDB" id="A0A645B8J4"/>
<dbReference type="GO" id="GO:0008691">
    <property type="term" value="F:3-hydroxybutyryl-CoA dehydrogenase activity"/>
    <property type="evidence" value="ECO:0007669"/>
    <property type="project" value="UniProtKB-EC"/>
</dbReference>
<organism evidence="4">
    <name type="scientific">bioreactor metagenome</name>
    <dbReference type="NCBI Taxonomy" id="1076179"/>
    <lineage>
        <taxon>unclassified sequences</taxon>
        <taxon>metagenomes</taxon>
        <taxon>ecological metagenomes</taxon>
    </lineage>
</organism>
<dbReference type="Gene3D" id="1.10.1040.10">
    <property type="entry name" value="N-(1-d-carboxylethyl)-l-norvaline Dehydrogenase, domain 2"/>
    <property type="match status" value="1"/>
</dbReference>
<keyword evidence="1 4" id="KW-0560">Oxidoreductase</keyword>
<dbReference type="InterPro" id="IPR006108">
    <property type="entry name" value="3HC_DH_C"/>
</dbReference>
<proteinExistence type="predicted"/>
<evidence type="ECO:0000313" key="4">
    <source>
        <dbReference type="EMBL" id="MPM60951.1"/>
    </source>
</evidence>
<dbReference type="PIRSF" id="PIRSF000105">
    <property type="entry name" value="HCDH"/>
    <property type="match status" value="1"/>
</dbReference>
<sequence>MVIKKIGILGAGAMGGGIAQLAAQRGFEVILGDVDIKYVDGAVARMEKLMARSVEKGKITAEEKDAALARITKTAKLEDFAAADFFIEAVVEDFAVKTAALAKAEKILRPEVVMASNTSSMSITGLGAATGHPEKFIGTHFFNPAPVMRLCEIIRGALTSDDTYATAAGLATALGKTPVEVKKDTPGFIVNRCMIPQFIEAIRLVDEGVATPQDIDTAVKLGLNYPMGPFELMDRTGIDIALLTMDYLYSETGRELWKAPHAIKSMIRAGRLGDKTGAGWYAKEKTA</sequence>
<accession>A0A645B8J4</accession>
<dbReference type="PANTHER" id="PTHR48075:SF5">
    <property type="entry name" value="3-HYDROXYBUTYRYL-COA DEHYDROGENASE"/>
    <property type="match status" value="1"/>
</dbReference>
<evidence type="ECO:0000259" key="2">
    <source>
        <dbReference type="Pfam" id="PF00725"/>
    </source>
</evidence>
<protein>
    <submittedName>
        <fullName evidence="4">3-hydroxybutyryl-CoA dehydrogenase</fullName>
        <ecNumber evidence="4">1.1.1.157</ecNumber>
    </submittedName>
</protein>
<dbReference type="SUPFAM" id="SSF51735">
    <property type="entry name" value="NAD(P)-binding Rossmann-fold domains"/>
    <property type="match status" value="1"/>
</dbReference>
<evidence type="ECO:0000256" key="1">
    <source>
        <dbReference type="ARBA" id="ARBA00023002"/>
    </source>
</evidence>
<gene>
    <name evidence="4" type="primary">hbd_27</name>
    <name evidence="4" type="ORF">SDC9_107805</name>
</gene>
<feature type="domain" description="3-hydroxyacyl-CoA dehydrogenase NAD binding" evidence="3">
    <location>
        <begin position="5"/>
        <end position="184"/>
    </location>
</feature>
<dbReference type="Gene3D" id="3.40.50.720">
    <property type="entry name" value="NAD(P)-binding Rossmann-like Domain"/>
    <property type="match status" value="1"/>
</dbReference>
<evidence type="ECO:0000259" key="3">
    <source>
        <dbReference type="Pfam" id="PF02737"/>
    </source>
</evidence>
<feature type="domain" description="3-hydroxyacyl-CoA dehydrogenase C-terminal" evidence="2">
    <location>
        <begin position="187"/>
        <end position="282"/>
    </location>
</feature>
<dbReference type="GO" id="GO:0006635">
    <property type="term" value="P:fatty acid beta-oxidation"/>
    <property type="evidence" value="ECO:0007669"/>
    <property type="project" value="TreeGrafter"/>
</dbReference>
<dbReference type="InterPro" id="IPR006176">
    <property type="entry name" value="3-OHacyl-CoA_DH_NAD-bd"/>
</dbReference>